<accession>A0A261ESW5</accession>
<keyword evidence="5" id="KW-0239">DNA-directed DNA polymerase</keyword>
<organism evidence="9 10">
    <name type="scientific">Bombiscardovia coagulans</name>
    <dbReference type="NCBI Taxonomy" id="686666"/>
    <lineage>
        <taxon>Bacteria</taxon>
        <taxon>Bacillati</taxon>
        <taxon>Actinomycetota</taxon>
        <taxon>Actinomycetes</taxon>
        <taxon>Bifidobacteriales</taxon>
        <taxon>Bifidobacteriaceae</taxon>
        <taxon>Bombiscardovia</taxon>
    </lineage>
</organism>
<dbReference type="GO" id="GO:0009360">
    <property type="term" value="C:DNA polymerase III complex"/>
    <property type="evidence" value="ECO:0007669"/>
    <property type="project" value="TreeGrafter"/>
</dbReference>
<comment type="caution">
    <text evidence="9">The sequence shown here is derived from an EMBL/GenBank/DDBJ whole genome shotgun (WGS) entry which is preliminary data.</text>
</comment>
<dbReference type="Proteomes" id="UP000216004">
    <property type="component" value="Unassembled WGS sequence"/>
</dbReference>
<evidence type="ECO:0000256" key="2">
    <source>
        <dbReference type="ARBA" id="ARBA00022679"/>
    </source>
</evidence>
<dbReference type="InterPro" id="IPR048466">
    <property type="entry name" value="DNA_pol3_delta-like_C"/>
</dbReference>
<dbReference type="RefSeq" id="WP_169711880.1">
    <property type="nucleotide sequence ID" value="NZ_MWWS01000004.1"/>
</dbReference>
<dbReference type="AlphaFoldDB" id="A0A261ESW5"/>
<dbReference type="SUPFAM" id="SSF48019">
    <property type="entry name" value="post-AAA+ oligomerization domain-like"/>
    <property type="match status" value="1"/>
</dbReference>
<comment type="similarity">
    <text evidence="6">Belongs to the DNA polymerase HolA subunit family.</text>
</comment>
<keyword evidence="10" id="KW-1185">Reference proteome</keyword>
<feature type="domain" description="DNA polymerase III delta subunit-like C-terminal" evidence="8">
    <location>
        <begin position="205"/>
        <end position="317"/>
    </location>
</feature>
<evidence type="ECO:0000256" key="5">
    <source>
        <dbReference type="ARBA" id="ARBA00022932"/>
    </source>
</evidence>
<gene>
    <name evidence="9" type="ORF">BOCO_0460</name>
</gene>
<evidence type="ECO:0000256" key="4">
    <source>
        <dbReference type="ARBA" id="ARBA00022705"/>
    </source>
</evidence>
<evidence type="ECO:0000259" key="8">
    <source>
        <dbReference type="Pfam" id="PF21694"/>
    </source>
</evidence>
<dbReference type="NCBIfam" id="TIGR01128">
    <property type="entry name" value="holA"/>
    <property type="match status" value="1"/>
</dbReference>
<name>A0A261ESW5_9BIFI</name>
<comment type="catalytic activity">
    <reaction evidence="7">
        <text>DNA(n) + a 2'-deoxyribonucleoside 5'-triphosphate = DNA(n+1) + diphosphate</text>
        <dbReference type="Rhea" id="RHEA:22508"/>
        <dbReference type="Rhea" id="RHEA-COMP:17339"/>
        <dbReference type="Rhea" id="RHEA-COMP:17340"/>
        <dbReference type="ChEBI" id="CHEBI:33019"/>
        <dbReference type="ChEBI" id="CHEBI:61560"/>
        <dbReference type="ChEBI" id="CHEBI:173112"/>
        <dbReference type="EC" id="2.7.7.7"/>
    </reaction>
</comment>
<evidence type="ECO:0000313" key="10">
    <source>
        <dbReference type="Proteomes" id="UP000216004"/>
    </source>
</evidence>
<protein>
    <recommendedName>
        <fullName evidence="1">DNA-directed DNA polymerase</fullName>
        <ecNumber evidence="1">2.7.7.7</ecNumber>
    </recommendedName>
</protein>
<evidence type="ECO:0000313" key="9">
    <source>
        <dbReference type="EMBL" id="OZG49943.1"/>
    </source>
</evidence>
<evidence type="ECO:0000256" key="7">
    <source>
        <dbReference type="ARBA" id="ARBA00049244"/>
    </source>
</evidence>
<dbReference type="InterPro" id="IPR008921">
    <property type="entry name" value="DNA_pol3_clamp-load_cplx_C"/>
</dbReference>
<dbReference type="GO" id="GO:0003887">
    <property type="term" value="F:DNA-directed DNA polymerase activity"/>
    <property type="evidence" value="ECO:0007669"/>
    <property type="project" value="UniProtKB-KW"/>
</dbReference>
<dbReference type="PANTHER" id="PTHR34388">
    <property type="entry name" value="DNA POLYMERASE III SUBUNIT DELTA"/>
    <property type="match status" value="1"/>
</dbReference>
<sequence>MTPVQAALAPVTIMAGGNAFLRDRAFHALKQSALESRPDADTVTLDADDCDAYSFEEAVSPSLLSPSAIVLVDHLENANEALQKSLLAFCKEATATPLESSIVICQYAGGNKNKQLVTNLCKAGAYQEKVADLKTADSKLSFVMSEFQRYGRQVEPQAAQVLVSVLGDRVDELAAMCEQVCFDFDEDPVPLTLVEQYLTDNPQSSGFRVADLAVDGKGSQAVLAMRQGIEQGVDVLAMVGAITYKIRLLAKIASLDAGKITMGQVGASPWQIRSARRQLRGWTSGGMSAVIESLAHADAEAKGVGGDPVYALERAILLIARKGR</sequence>
<dbReference type="Pfam" id="PF21694">
    <property type="entry name" value="DNA_pol3_delta_C"/>
    <property type="match status" value="1"/>
</dbReference>
<dbReference type="GO" id="GO:0003677">
    <property type="term" value="F:DNA binding"/>
    <property type="evidence" value="ECO:0007669"/>
    <property type="project" value="InterPro"/>
</dbReference>
<dbReference type="Gene3D" id="3.40.50.300">
    <property type="entry name" value="P-loop containing nucleotide triphosphate hydrolases"/>
    <property type="match status" value="1"/>
</dbReference>
<evidence type="ECO:0000256" key="3">
    <source>
        <dbReference type="ARBA" id="ARBA00022695"/>
    </source>
</evidence>
<proteinExistence type="inferred from homology"/>
<dbReference type="InterPro" id="IPR027417">
    <property type="entry name" value="P-loop_NTPase"/>
</dbReference>
<keyword evidence="4" id="KW-0235">DNA replication</keyword>
<reference evidence="9 10" key="1">
    <citation type="journal article" date="2017" name="BMC Genomics">
        <title>Comparative genomic and phylogenomic analyses of the Bifidobacteriaceae family.</title>
        <authorList>
            <person name="Lugli G.A."/>
            <person name="Milani C."/>
            <person name="Turroni F."/>
            <person name="Duranti S."/>
            <person name="Mancabelli L."/>
            <person name="Mangifesta M."/>
            <person name="Ferrario C."/>
            <person name="Modesto M."/>
            <person name="Mattarelli P."/>
            <person name="Jiri K."/>
            <person name="van Sinderen D."/>
            <person name="Ventura M."/>
        </authorList>
    </citation>
    <scope>NUCLEOTIDE SEQUENCE [LARGE SCALE GENOMIC DNA]</scope>
    <source>
        <strain evidence="9 10">DSM 22924</strain>
    </source>
</reference>
<evidence type="ECO:0000256" key="1">
    <source>
        <dbReference type="ARBA" id="ARBA00012417"/>
    </source>
</evidence>
<evidence type="ECO:0000256" key="6">
    <source>
        <dbReference type="ARBA" id="ARBA00034754"/>
    </source>
</evidence>
<dbReference type="EC" id="2.7.7.7" evidence="1"/>
<dbReference type="InterPro" id="IPR005790">
    <property type="entry name" value="DNA_polIII_delta"/>
</dbReference>
<keyword evidence="3" id="KW-0548">Nucleotidyltransferase</keyword>
<dbReference type="GO" id="GO:0006261">
    <property type="term" value="P:DNA-templated DNA replication"/>
    <property type="evidence" value="ECO:0007669"/>
    <property type="project" value="TreeGrafter"/>
</dbReference>
<dbReference type="Gene3D" id="1.20.272.10">
    <property type="match status" value="1"/>
</dbReference>
<dbReference type="EMBL" id="MWWS01000004">
    <property type="protein sequence ID" value="OZG49943.1"/>
    <property type="molecule type" value="Genomic_DNA"/>
</dbReference>
<keyword evidence="2" id="KW-0808">Transferase</keyword>
<dbReference type="PANTHER" id="PTHR34388:SF1">
    <property type="entry name" value="DNA POLYMERASE III SUBUNIT DELTA"/>
    <property type="match status" value="1"/>
</dbReference>